<dbReference type="GO" id="GO:0004462">
    <property type="term" value="F:lactoylglutathione lyase activity"/>
    <property type="evidence" value="ECO:0007669"/>
    <property type="project" value="UniProtKB-EC"/>
</dbReference>
<keyword evidence="1" id="KW-0456">Lyase</keyword>
<dbReference type="EC" id="4.4.1.5" evidence="1"/>
<dbReference type="Gene3D" id="3.10.180.10">
    <property type="entry name" value="2,3-Dihydroxybiphenyl 1,2-Dioxygenase, domain 1"/>
    <property type="match status" value="1"/>
</dbReference>
<evidence type="ECO:0000313" key="2">
    <source>
        <dbReference type="Proteomes" id="UP000019277"/>
    </source>
</evidence>
<dbReference type="eggNOG" id="COG0346">
    <property type="taxonomic scope" value="Bacteria"/>
</dbReference>
<organism evidence="1 2">
    <name type="scientific">Actinokineospora spheciospongiae</name>
    <dbReference type="NCBI Taxonomy" id="909613"/>
    <lineage>
        <taxon>Bacteria</taxon>
        <taxon>Bacillati</taxon>
        <taxon>Actinomycetota</taxon>
        <taxon>Actinomycetes</taxon>
        <taxon>Pseudonocardiales</taxon>
        <taxon>Pseudonocardiaceae</taxon>
        <taxon>Actinokineospora</taxon>
    </lineage>
</organism>
<gene>
    <name evidence="1" type="ORF">UO65_0192</name>
</gene>
<dbReference type="Proteomes" id="UP000019277">
    <property type="component" value="Unassembled WGS sequence"/>
</dbReference>
<reference evidence="1 2" key="1">
    <citation type="journal article" date="2014" name="Genome Announc.">
        <title>Draft Genome Sequence of the Antitrypanosomally Active Sponge-Associated Bacterium Actinokineospora sp. Strain EG49.</title>
        <authorList>
            <person name="Harjes J."/>
            <person name="Ryu T."/>
            <person name="Abdelmohsen U.R."/>
            <person name="Moitinho-Silva L."/>
            <person name="Horn H."/>
            <person name="Ravasi T."/>
            <person name="Hentschel U."/>
        </authorList>
    </citation>
    <scope>NUCLEOTIDE SEQUENCE [LARGE SCALE GENOMIC DNA]</scope>
    <source>
        <strain evidence="1 2">EG49</strain>
    </source>
</reference>
<sequence length="137" mass="15081">MTMTDAPQKITVLKTYARVFVDDLDTSLPVFEHVVGRPADLRFPFEDAELAAVGDVLLIAAPAADLPRYRESHGPLVVEDVETARRVLLDLGATTVSRFESATGFGYHLRHPDGVVVEYVQWNPDLVARIVHRAATG</sequence>
<dbReference type="EMBL" id="AYXG01000004">
    <property type="protein sequence ID" value="EWC64585.1"/>
    <property type="molecule type" value="Genomic_DNA"/>
</dbReference>
<protein>
    <submittedName>
        <fullName evidence="1">Lactoylglutathione lyase</fullName>
        <ecNumber evidence="1">4.4.1.5</ecNumber>
    </submittedName>
</protein>
<dbReference type="AlphaFoldDB" id="W7IUJ9"/>
<comment type="caution">
    <text evidence="1">The sequence shown here is derived from an EMBL/GenBank/DDBJ whole genome shotgun (WGS) entry which is preliminary data.</text>
</comment>
<dbReference type="InterPro" id="IPR029068">
    <property type="entry name" value="Glyas_Bleomycin-R_OHBP_Dase"/>
</dbReference>
<dbReference type="STRING" id="909613.UO65_0192"/>
<keyword evidence="2" id="KW-1185">Reference proteome</keyword>
<accession>W7IUJ9</accession>
<proteinExistence type="predicted"/>
<name>W7IUJ9_9PSEU</name>
<evidence type="ECO:0000313" key="1">
    <source>
        <dbReference type="EMBL" id="EWC64585.1"/>
    </source>
</evidence>
<dbReference type="SUPFAM" id="SSF54593">
    <property type="entry name" value="Glyoxalase/Bleomycin resistance protein/Dihydroxybiphenyl dioxygenase"/>
    <property type="match status" value="1"/>
</dbReference>